<feature type="domain" description="GST N-terminal" evidence="2">
    <location>
        <begin position="2"/>
        <end position="81"/>
    </location>
</feature>
<dbReference type="Gene3D" id="3.40.30.10">
    <property type="entry name" value="Glutaredoxin"/>
    <property type="match status" value="1"/>
</dbReference>
<evidence type="ECO:0000259" key="3">
    <source>
        <dbReference type="PROSITE" id="PS50405"/>
    </source>
</evidence>
<dbReference type="STRING" id="716816.BST96_19545"/>
<evidence type="ECO:0000313" key="5">
    <source>
        <dbReference type="Proteomes" id="UP000193450"/>
    </source>
</evidence>
<dbReference type="PANTHER" id="PTHR43968">
    <property type="match status" value="1"/>
</dbReference>
<gene>
    <name evidence="4" type="ORF">BST96_19545</name>
</gene>
<dbReference type="InterPro" id="IPR050983">
    <property type="entry name" value="GST_Omega/HSP26"/>
</dbReference>
<evidence type="ECO:0008006" key="6">
    <source>
        <dbReference type="Google" id="ProtNLM"/>
    </source>
</evidence>
<dbReference type="PROSITE" id="PS50404">
    <property type="entry name" value="GST_NTER"/>
    <property type="match status" value="1"/>
</dbReference>
<dbReference type="KEGG" id="osg:BST96_19545"/>
<evidence type="ECO:0000259" key="2">
    <source>
        <dbReference type="PROSITE" id="PS50404"/>
    </source>
</evidence>
<dbReference type="CDD" id="cd00570">
    <property type="entry name" value="GST_N_family"/>
    <property type="match status" value="1"/>
</dbReference>
<dbReference type="SFLD" id="SFLDS00019">
    <property type="entry name" value="Glutathione_Transferase_(cytos"/>
    <property type="match status" value="1"/>
</dbReference>
<dbReference type="InterPro" id="IPR010987">
    <property type="entry name" value="Glutathione-S-Trfase_C-like"/>
</dbReference>
<keyword evidence="5" id="KW-1185">Reference proteome</keyword>
<evidence type="ECO:0000313" key="4">
    <source>
        <dbReference type="EMBL" id="ARN76097.1"/>
    </source>
</evidence>
<dbReference type="Pfam" id="PF13409">
    <property type="entry name" value="GST_N_2"/>
    <property type="match status" value="1"/>
</dbReference>
<dbReference type="SUPFAM" id="SSF52833">
    <property type="entry name" value="Thioredoxin-like"/>
    <property type="match status" value="1"/>
</dbReference>
<dbReference type="Proteomes" id="UP000193450">
    <property type="component" value="Chromosome"/>
</dbReference>
<dbReference type="PANTHER" id="PTHR43968:SF6">
    <property type="entry name" value="GLUTATHIONE S-TRANSFERASE OMEGA"/>
    <property type="match status" value="1"/>
</dbReference>
<organism evidence="4 5">
    <name type="scientific">Oceanicoccus sagamiensis</name>
    <dbReference type="NCBI Taxonomy" id="716816"/>
    <lineage>
        <taxon>Bacteria</taxon>
        <taxon>Pseudomonadati</taxon>
        <taxon>Pseudomonadota</taxon>
        <taxon>Gammaproteobacteria</taxon>
        <taxon>Cellvibrionales</taxon>
        <taxon>Spongiibacteraceae</taxon>
        <taxon>Oceanicoccus</taxon>
    </lineage>
</organism>
<reference evidence="4 5" key="1">
    <citation type="submission" date="2016-11" db="EMBL/GenBank/DDBJ databases">
        <title>Trade-off between light-utilization and light-protection in marine flavobacteria.</title>
        <authorList>
            <person name="Kumagai Y."/>
        </authorList>
    </citation>
    <scope>NUCLEOTIDE SEQUENCE [LARGE SCALE GENOMIC DNA]</scope>
    <source>
        <strain evidence="4 5">NBRC 107125</strain>
    </source>
</reference>
<dbReference type="GO" id="GO:0005737">
    <property type="term" value="C:cytoplasm"/>
    <property type="evidence" value="ECO:0007669"/>
    <property type="project" value="TreeGrafter"/>
</dbReference>
<dbReference type="PROSITE" id="PS50405">
    <property type="entry name" value="GST_CTER"/>
    <property type="match status" value="1"/>
</dbReference>
<dbReference type="SFLD" id="SFLDG00358">
    <property type="entry name" value="Main_(cytGST)"/>
    <property type="match status" value="1"/>
</dbReference>
<dbReference type="Gene3D" id="1.20.1050.10">
    <property type="match status" value="1"/>
</dbReference>
<dbReference type="OrthoDB" id="9782992at2"/>
<dbReference type="InterPro" id="IPR004045">
    <property type="entry name" value="Glutathione_S-Trfase_N"/>
</dbReference>
<dbReference type="InterPro" id="IPR040079">
    <property type="entry name" value="Glutathione_S-Trfase"/>
</dbReference>
<proteinExistence type="predicted"/>
<dbReference type="InterPro" id="IPR036249">
    <property type="entry name" value="Thioredoxin-like_sf"/>
</dbReference>
<dbReference type="SUPFAM" id="SSF47616">
    <property type="entry name" value="GST C-terminal domain-like"/>
    <property type="match status" value="1"/>
</dbReference>
<dbReference type="AlphaFoldDB" id="A0A1X9NMU1"/>
<feature type="region of interest" description="Disordered" evidence="1">
    <location>
        <begin position="228"/>
        <end position="260"/>
    </location>
</feature>
<name>A0A1X9NMU1_9GAMM</name>
<accession>A0A1X9NMU1</accession>
<sequence length="260" mass="29602">MASDIQLYGFDCPFVERSRLLLELKGVSYQYTSVKDFNPAPDWFLTLNPLGKVPVLIHQGKAIYESAIINEYLEDIFPSPAAFPVHPVDKAFCRILIDYCSKPFIANLFALLMNQDQEKTESLMAACLKDWRWLNAFLLEHNPDGDVAFGSGEGDFGMADLSYLPFFSRYAAVAYYRHFELPDEQAYARVKRWRDSCMTHPLAKALMMPEEHIIKLYYSHSQGWGAGRLPPKGQQNSLDPATPYEDRPMPPRPLPANING</sequence>
<dbReference type="RefSeq" id="WP_085760297.1">
    <property type="nucleotide sequence ID" value="NZ_CP019343.1"/>
</dbReference>
<feature type="domain" description="GST C-terminal" evidence="3">
    <location>
        <begin position="86"/>
        <end position="244"/>
    </location>
</feature>
<dbReference type="EMBL" id="CP019343">
    <property type="protein sequence ID" value="ARN76097.1"/>
    <property type="molecule type" value="Genomic_DNA"/>
</dbReference>
<evidence type="ECO:0000256" key="1">
    <source>
        <dbReference type="SAM" id="MobiDB-lite"/>
    </source>
</evidence>
<protein>
    <recommendedName>
        <fullName evidence="6">Glutathione S-transferase</fullName>
    </recommendedName>
</protein>
<dbReference type="InterPro" id="IPR036282">
    <property type="entry name" value="Glutathione-S-Trfase_C_sf"/>
</dbReference>